<keyword evidence="3" id="KW-1185">Reference proteome</keyword>
<protein>
    <submittedName>
        <fullName evidence="2">Inner membrane protein YbaN</fullName>
    </submittedName>
</protein>
<feature type="transmembrane region" description="Helical" evidence="1">
    <location>
        <begin position="79"/>
        <end position="97"/>
    </location>
</feature>
<keyword evidence="1" id="KW-0812">Transmembrane</keyword>
<dbReference type="OrthoDB" id="5690292at2"/>
<accession>A0A4U8QC79</accession>
<feature type="transmembrane region" description="Helical" evidence="1">
    <location>
        <begin position="103"/>
        <end position="121"/>
    </location>
</feature>
<dbReference type="PANTHER" id="PTHR35813">
    <property type="entry name" value="INNER MEMBRANE PROTEIN YBAN"/>
    <property type="match status" value="1"/>
</dbReference>
<dbReference type="AlphaFoldDB" id="A0A4U8QC79"/>
<dbReference type="GO" id="GO:0005886">
    <property type="term" value="C:plasma membrane"/>
    <property type="evidence" value="ECO:0007669"/>
    <property type="project" value="TreeGrafter"/>
</dbReference>
<keyword evidence="1" id="KW-1133">Transmembrane helix</keyword>
<evidence type="ECO:0000313" key="2">
    <source>
        <dbReference type="EMBL" id="TLD01913.1"/>
    </source>
</evidence>
<dbReference type="EMBL" id="QGQD01000025">
    <property type="protein sequence ID" value="TLD01913.1"/>
    <property type="molecule type" value="Genomic_DNA"/>
</dbReference>
<evidence type="ECO:0000313" key="3">
    <source>
        <dbReference type="Proteomes" id="UP000306509"/>
    </source>
</evidence>
<organism evidence="2 3">
    <name type="scientific">Robinsoniella peoriensis</name>
    <dbReference type="NCBI Taxonomy" id="180332"/>
    <lineage>
        <taxon>Bacteria</taxon>
        <taxon>Bacillati</taxon>
        <taxon>Bacillota</taxon>
        <taxon>Clostridia</taxon>
        <taxon>Lachnospirales</taxon>
        <taxon>Lachnospiraceae</taxon>
        <taxon>Robinsoniella</taxon>
    </lineage>
</organism>
<proteinExistence type="predicted"/>
<dbReference type="Pfam" id="PF04304">
    <property type="entry name" value="DUF454"/>
    <property type="match status" value="1"/>
</dbReference>
<sequence length="141" mass="16247">MKKNPFKLLWLILAFLSLGIGAIGVVLPILPTTPFLLVSSFCFAKGSKRFHNWFMNTGLYRKHLDSFVRNRAMTLKTKLFILLPVSAMLTLAFFMMHNIPGRVVIVLLVLFKYYYFFFRIATIPGGKKNMEYAADRTELTD</sequence>
<dbReference type="InterPro" id="IPR007401">
    <property type="entry name" value="DUF454"/>
</dbReference>
<keyword evidence="1" id="KW-0472">Membrane</keyword>
<comment type="caution">
    <text evidence="2">The sequence shown here is derived from an EMBL/GenBank/DDBJ whole genome shotgun (WGS) entry which is preliminary data.</text>
</comment>
<dbReference type="PIRSF" id="PIRSF016789">
    <property type="entry name" value="DUF454"/>
    <property type="match status" value="1"/>
</dbReference>
<dbReference type="STRING" id="180332.GCA_000797495_04280"/>
<dbReference type="Proteomes" id="UP000306509">
    <property type="component" value="Unassembled WGS sequence"/>
</dbReference>
<dbReference type="RefSeq" id="WP_047832525.1">
    <property type="nucleotide sequence ID" value="NZ_CABMJZ010000154.1"/>
</dbReference>
<name>A0A4U8QC79_9FIRM</name>
<reference evidence="2 3" key="1">
    <citation type="journal article" date="2019" name="Anaerobe">
        <title>Detection of Robinsoniella peoriensis in multiple bone samples of a trauma patient.</title>
        <authorList>
            <person name="Schrottner P."/>
            <person name="Hartwich K."/>
            <person name="Bunk B."/>
            <person name="Schober I."/>
            <person name="Helbig S."/>
            <person name="Rudolph W.W."/>
            <person name="Gunzer F."/>
        </authorList>
    </citation>
    <scope>NUCLEOTIDE SEQUENCE [LARGE SCALE GENOMIC DNA]</scope>
    <source>
        <strain evidence="2 3">DSM 106044</strain>
    </source>
</reference>
<gene>
    <name evidence="2" type="primary">ybaN</name>
    <name evidence="2" type="ORF">DSM106044_01283</name>
</gene>
<evidence type="ECO:0000256" key="1">
    <source>
        <dbReference type="SAM" id="Phobius"/>
    </source>
</evidence>
<feature type="transmembrane region" description="Helical" evidence="1">
    <location>
        <begin position="29"/>
        <end position="46"/>
    </location>
</feature>
<dbReference type="PANTHER" id="PTHR35813:SF1">
    <property type="entry name" value="INNER MEMBRANE PROTEIN YBAN"/>
    <property type="match status" value="1"/>
</dbReference>